<dbReference type="EMBL" id="JACOGF010000021">
    <property type="protein sequence ID" value="MBC3920886.1"/>
    <property type="molecule type" value="Genomic_DNA"/>
</dbReference>
<sequence length="366" mass="39952">MKKFSTIASILAVSLPLMSAEVFAAGAQATTAQAQAIASKSKCEFLPDAPDKHVVVRGDTLWGISSIFLKNPWCWPVVWGMNQEEIRNPHWIYPGQIVYFDRANGRLRLGNPGGIQTEKWTPRSRNQGLGDNAIPAIPASVIEPFLSQPLIVEKNELASAPRIIGTKEGRVNLGQGEKAYVRGDLDGGTSFQVFRPGVPLLDPETKAIIGYEAVYLGTVKLDKEADEDVSDVHTFLVVNSKEEMAVGDRLMPIPPSPILNYVPHAPKDEVDARVVAVYGGVTVAGQNQIVSINRGKDDGLNIGTVLILYNYGPVIVDKTDNNKRVKLPDEQIGHLFIFRVFDNISYGLIMQVTDVVKVGDAARSPK</sequence>
<dbReference type="PANTHER" id="PTHR34700">
    <property type="entry name" value="POTASSIUM BINDING PROTEIN KBP"/>
    <property type="match status" value="1"/>
</dbReference>
<comment type="caution">
    <text evidence="3">The sequence shown here is derived from an EMBL/GenBank/DDBJ whole genome shotgun (WGS) entry which is preliminary data.</text>
</comment>
<dbReference type="InterPro" id="IPR018392">
    <property type="entry name" value="LysM"/>
</dbReference>
<dbReference type="Pfam" id="PF01476">
    <property type="entry name" value="LysM"/>
    <property type="match status" value="1"/>
</dbReference>
<dbReference type="PANTHER" id="PTHR34700:SF4">
    <property type="entry name" value="PHAGE-LIKE ELEMENT PBSX PROTEIN XKDP"/>
    <property type="match status" value="1"/>
</dbReference>
<name>A0ABR6ZYC6_9BURK</name>
<dbReference type="InterPro" id="IPR036779">
    <property type="entry name" value="LysM_dom_sf"/>
</dbReference>
<evidence type="ECO:0000259" key="2">
    <source>
        <dbReference type="PROSITE" id="PS51782"/>
    </source>
</evidence>
<gene>
    <name evidence="3" type="ORF">H8L32_25705</name>
</gene>
<dbReference type="PROSITE" id="PS51782">
    <property type="entry name" value="LYSM"/>
    <property type="match status" value="1"/>
</dbReference>
<accession>A0ABR6ZYC6</accession>
<keyword evidence="1" id="KW-0732">Signal</keyword>
<dbReference type="CDD" id="cd00118">
    <property type="entry name" value="LysM"/>
    <property type="match status" value="1"/>
</dbReference>
<feature type="domain" description="LysM" evidence="2">
    <location>
        <begin position="51"/>
        <end position="100"/>
    </location>
</feature>
<evidence type="ECO:0000313" key="3">
    <source>
        <dbReference type="EMBL" id="MBC3920886.1"/>
    </source>
</evidence>
<evidence type="ECO:0000313" key="4">
    <source>
        <dbReference type="Proteomes" id="UP000650424"/>
    </source>
</evidence>
<organism evidence="3 4">
    <name type="scientific">Undibacterium hunanense</name>
    <dbReference type="NCBI Taxonomy" id="2762292"/>
    <lineage>
        <taxon>Bacteria</taxon>
        <taxon>Pseudomonadati</taxon>
        <taxon>Pseudomonadota</taxon>
        <taxon>Betaproteobacteria</taxon>
        <taxon>Burkholderiales</taxon>
        <taxon>Oxalobacteraceae</taxon>
        <taxon>Undibacterium</taxon>
    </lineage>
</organism>
<dbReference type="RefSeq" id="WP_186950725.1">
    <property type="nucleotide sequence ID" value="NZ_JACOGF010000021.1"/>
</dbReference>
<protein>
    <submittedName>
        <fullName evidence="3">LysM peptidoglycan-binding domain-containing protein</fullName>
    </submittedName>
</protein>
<feature type="chain" id="PRO_5046934056" evidence="1">
    <location>
        <begin position="25"/>
        <end position="366"/>
    </location>
</feature>
<feature type="signal peptide" evidence="1">
    <location>
        <begin position="1"/>
        <end position="24"/>
    </location>
</feature>
<evidence type="ECO:0000256" key="1">
    <source>
        <dbReference type="SAM" id="SignalP"/>
    </source>
</evidence>
<dbReference type="InterPro" id="IPR052196">
    <property type="entry name" value="Bact_Kbp"/>
</dbReference>
<dbReference type="Proteomes" id="UP000650424">
    <property type="component" value="Unassembled WGS sequence"/>
</dbReference>
<dbReference type="Gene3D" id="3.10.350.10">
    <property type="entry name" value="LysM domain"/>
    <property type="match status" value="1"/>
</dbReference>
<keyword evidence="4" id="KW-1185">Reference proteome</keyword>
<reference evidence="3 4" key="1">
    <citation type="submission" date="2020-08" db="EMBL/GenBank/DDBJ databases">
        <title>Novel species isolated from subtropical streams in China.</title>
        <authorList>
            <person name="Lu H."/>
        </authorList>
    </citation>
    <scope>NUCLEOTIDE SEQUENCE [LARGE SCALE GENOMIC DNA]</scope>
    <source>
        <strain evidence="3 4">CY18W</strain>
    </source>
</reference>
<proteinExistence type="predicted"/>